<dbReference type="Gene3D" id="1.10.486.10">
    <property type="entry name" value="PCRA, domain 4"/>
    <property type="match status" value="1"/>
</dbReference>
<keyword evidence="5 12" id="KW-0067">ATP-binding</keyword>
<dbReference type="RefSeq" id="WP_104724027.1">
    <property type="nucleotide sequence ID" value="NZ_FZNE01000002.1"/>
</dbReference>
<dbReference type="SUPFAM" id="SSF52540">
    <property type="entry name" value="P-loop containing nucleoside triphosphate hydrolases"/>
    <property type="match status" value="1"/>
</dbReference>
<comment type="catalytic activity">
    <reaction evidence="11">
        <text>ATP + H2O = ADP + phosphate + H(+)</text>
        <dbReference type="Rhea" id="RHEA:13065"/>
        <dbReference type="ChEBI" id="CHEBI:15377"/>
        <dbReference type="ChEBI" id="CHEBI:15378"/>
        <dbReference type="ChEBI" id="CHEBI:30616"/>
        <dbReference type="ChEBI" id="CHEBI:43474"/>
        <dbReference type="ChEBI" id="CHEBI:456216"/>
        <dbReference type="EC" id="5.6.2.4"/>
    </reaction>
</comment>
<gene>
    <name evidence="15" type="ORF">CQA62_01485</name>
</gene>
<organism evidence="15 16">
    <name type="scientific">Helicobacter cholecystus</name>
    <dbReference type="NCBI Taxonomy" id="45498"/>
    <lineage>
        <taxon>Bacteria</taxon>
        <taxon>Pseudomonadati</taxon>
        <taxon>Campylobacterota</taxon>
        <taxon>Epsilonproteobacteria</taxon>
        <taxon>Campylobacterales</taxon>
        <taxon>Helicobacteraceae</taxon>
        <taxon>Helicobacter</taxon>
    </lineage>
</organism>
<keyword evidence="6" id="KW-0238">DNA-binding</keyword>
<dbReference type="InterPro" id="IPR013986">
    <property type="entry name" value="DExx_box_DNA_helicase_dom_sf"/>
</dbReference>
<dbReference type="InterPro" id="IPR000212">
    <property type="entry name" value="DNA_helicase_UvrD/REP"/>
</dbReference>
<evidence type="ECO:0000256" key="3">
    <source>
        <dbReference type="ARBA" id="ARBA00022801"/>
    </source>
</evidence>
<evidence type="ECO:0000256" key="4">
    <source>
        <dbReference type="ARBA" id="ARBA00022806"/>
    </source>
</evidence>
<sequence>MPLSNLNPEQKQAATALLGHNLIIASAGTGKTSTIVGRIAHLLSIGIKPNEILLLTFTNKASNEMIERVGKYFGKEVAQNIEAGTFHSVAYRYLKEHFSVLLKQPRELKILFKSIYERRTFLQKDPTPYSSQYLYDLYSLFLNSSQESFEHYLEKKTPAQLVYLPIYEGIFEEFNALKREYHYVDYNDLLLLYKEEMCKLTSHSQCPYAEILCDEYQDTNPLQESILHALKPQSLFCVGDYDQSIYAFNGADISIIANFTQTYPSAQVFTLVKNYRSTAAILDLANRVISKNQRIYPKNLEVFKQGEAQEPKLLEYNELFEQYQGIAKKIAMGRCNYSDIAIIFRNNSSADGIEASLREMGVNSKRKGGSSFFESKEIVLLLDLLSCFFNPKDMMAYIHALSYGKGIGNSIAKDIYEGLAVLGEGNIIQGLLSPNDRPPYTPKAKQSQAGLFDDLFMLENRARFDFALSKEFASHPILEHPKLNIEGCKFLNEFYILFKQSKMLKNPTKLIDAISTSTFFKEIIQTLAKERSKNKDGSFDENRKNEALERIYRKIELLKNLSTPYENLGRFLNAMILGGAEASEGSGVNLLSIHASKGLEFEEVYVIDLMDGRFPNTKLMSKGGSLDEERRLFYVAVTRAKEKLYLSYAKKDAIKDIEYTPSIFLYEAGMIKGRITPLENN</sequence>
<evidence type="ECO:0000256" key="7">
    <source>
        <dbReference type="ARBA" id="ARBA00023235"/>
    </source>
</evidence>
<evidence type="ECO:0000256" key="8">
    <source>
        <dbReference type="ARBA" id="ARBA00034617"/>
    </source>
</evidence>
<dbReference type="InterPro" id="IPR014016">
    <property type="entry name" value="UvrD-like_ATP-bd"/>
</dbReference>
<dbReference type="GO" id="GO:0033202">
    <property type="term" value="C:DNA helicase complex"/>
    <property type="evidence" value="ECO:0007669"/>
    <property type="project" value="TreeGrafter"/>
</dbReference>
<comment type="similarity">
    <text evidence="1">Belongs to the helicase family. UvrD subfamily.</text>
</comment>
<reference evidence="15 16" key="1">
    <citation type="submission" date="2018-04" db="EMBL/GenBank/DDBJ databases">
        <title>Novel Campyloabacter and Helicobacter Species and Strains.</title>
        <authorList>
            <person name="Mannion A.J."/>
            <person name="Shen Z."/>
            <person name="Fox J.G."/>
        </authorList>
    </citation>
    <scope>NUCLEOTIDE SEQUENCE [LARGE SCALE GENOMIC DNA]</scope>
    <source>
        <strain evidence="15 16">ATCC 700242</strain>
    </source>
</reference>
<keyword evidence="3 12" id="KW-0378">Hydrolase</keyword>
<dbReference type="PROSITE" id="PS51198">
    <property type="entry name" value="UVRD_HELICASE_ATP_BIND"/>
    <property type="match status" value="1"/>
</dbReference>
<evidence type="ECO:0000256" key="11">
    <source>
        <dbReference type="ARBA" id="ARBA00048988"/>
    </source>
</evidence>
<protein>
    <recommendedName>
        <fullName evidence="9">DNA 3'-5' helicase</fullName>
        <ecNumber evidence="9">5.6.2.4</ecNumber>
    </recommendedName>
    <alternativeName>
        <fullName evidence="10">DNA 3'-5' helicase II</fullName>
    </alternativeName>
</protein>
<keyword evidence="2 12" id="KW-0547">Nucleotide-binding</keyword>
<feature type="domain" description="UvrD-like helicase ATP-binding" evidence="13">
    <location>
        <begin position="4"/>
        <end position="278"/>
    </location>
</feature>
<comment type="catalytic activity">
    <reaction evidence="8">
        <text>Couples ATP hydrolysis with the unwinding of duplex DNA by translocating in the 3'-5' direction.</text>
        <dbReference type="EC" id="5.6.2.4"/>
    </reaction>
</comment>
<comment type="caution">
    <text evidence="15">The sequence shown here is derived from an EMBL/GenBank/DDBJ whole genome shotgun (WGS) entry which is preliminary data.</text>
</comment>
<dbReference type="AlphaFoldDB" id="A0A3D8IXX3"/>
<evidence type="ECO:0000313" key="16">
    <source>
        <dbReference type="Proteomes" id="UP000257067"/>
    </source>
</evidence>
<proteinExistence type="inferred from homology"/>
<dbReference type="GO" id="GO:0043138">
    <property type="term" value="F:3'-5' DNA helicase activity"/>
    <property type="evidence" value="ECO:0007669"/>
    <property type="project" value="UniProtKB-EC"/>
</dbReference>
<dbReference type="PANTHER" id="PTHR11070">
    <property type="entry name" value="UVRD / RECB / PCRA DNA HELICASE FAMILY MEMBER"/>
    <property type="match status" value="1"/>
</dbReference>
<dbReference type="GO" id="GO:0000725">
    <property type="term" value="P:recombinational repair"/>
    <property type="evidence" value="ECO:0007669"/>
    <property type="project" value="TreeGrafter"/>
</dbReference>
<evidence type="ECO:0000256" key="10">
    <source>
        <dbReference type="ARBA" id="ARBA00034923"/>
    </source>
</evidence>
<evidence type="ECO:0000256" key="1">
    <source>
        <dbReference type="ARBA" id="ARBA00009922"/>
    </source>
</evidence>
<dbReference type="GO" id="GO:0016787">
    <property type="term" value="F:hydrolase activity"/>
    <property type="evidence" value="ECO:0007669"/>
    <property type="project" value="UniProtKB-UniRule"/>
</dbReference>
<dbReference type="Pfam" id="PF13361">
    <property type="entry name" value="UvrD_C"/>
    <property type="match status" value="1"/>
</dbReference>
<accession>A0A3D8IXX3</accession>
<feature type="domain" description="UvrD-like helicase C-terminal" evidence="14">
    <location>
        <begin position="279"/>
        <end position="598"/>
    </location>
</feature>
<dbReference type="Gene3D" id="1.10.10.160">
    <property type="match status" value="1"/>
</dbReference>
<evidence type="ECO:0000256" key="9">
    <source>
        <dbReference type="ARBA" id="ARBA00034808"/>
    </source>
</evidence>
<dbReference type="CDD" id="cd17932">
    <property type="entry name" value="DEXQc_UvrD"/>
    <property type="match status" value="1"/>
</dbReference>
<keyword evidence="16" id="KW-1185">Reference proteome</keyword>
<dbReference type="InterPro" id="IPR027417">
    <property type="entry name" value="P-loop_NTPase"/>
</dbReference>
<dbReference type="Proteomes" id="UP000257067">
    <property type="component" value="Unassembled WGS sequence"/>
</dbReference>
<dbReference type="InterPro" id="IPR014017">
    <property type="entry name" value="DNA_helicase_UvrD-like_C"/>
</dbReference>
<evidence type="ECO:0000259" key="13">
    <source>
        <dbReference type="PROSITE" id="PS51198"/>
    </source>
</evidence>
<dbReference type="PROSITE" id="PS51217">
    <property type="entry name" value="UVRD_HELICASE_CTER"/>
    <property type="match status" value="1"/>
</dbReference>
<keyword evidence="7" id="KW-0413">Isomerase</keyword>
<evidence type="ECO:0000259" key="14">
    <source>
        <dbReference type="PROSITE" id="PS51217"/>
    </source>
</evidence>
<dbReference type="GO" id="GO:0003677">
    <property type="term" value="F:DNA binding"/>
    <property type="evidence" value="ECO:0007669"/>
    <property type="project" value="UniProtKB-KW"/>
</dbReference>
<evidence type="ECO:0000256" key="5">
    <source>
        <dbReference type="ARBA" id="ARBA00022840"/>
    </source>
</evidence>
<evidence type="ECO:0000256" key="2">
    <source>
        <dbReference type="ARBA" id="ARBA00022741"/>
    </source>
</evidence>
<evidence type="ECO:0000256" key="6">
    <source>
        <dbReference type="ARBA" id="ARBA00023125"/>
    </source>
</evidence>
<dbReference type="EC" id="5.6.2.4" evidence="9"/>
<dbReference type="Gene3D" id="3.40.50.300">
    <property type="entry name" value="P-loop containing nucleotide triphosphate hydrolases"/>
    <property type="match status" value="2"/>
</dbReference>
<dbReference type="GO" id="GO:0005524">
    <property type="term" value="F:ATP binding"/>
    <property type="evidence" value="ECO:0007669"/>
    <property type="project" value="UniProtKB-UniRule"/>
</dbReference>
<dbReference type="OrthoDB" id="9810135at2"/>
<name>A0A3D8IXX3_9HELI</name>
<dbReference type="EMBL" id="NXLU01000001">
    <property type="protein sequence ID" value="RDU70108.1"/>
    <property type="molecule type" value="Genomic_DNA"/>
</dbReference>
<evidence type="ECO:0000313" key="15">
    <source>
        <dbReference type="EMBL" id="RDU70108.1"/>
    </source>
</evidence>
<dbReference type="PANTHER" id="PTHR11070:SF2">
    <property type="entry name" value="ATP-DEPENDENT DNA HELICASE SRS2"/>
    <property type="match status" value="1"/>
</dbReference>
<evidence type="ECO:0000256" key="12">
    <source>
        <dbReference type="PROSITE-ProRule" id="PRU00560"/>
    </source>
</evidence>
<feature type="binding site" evidence="12">
    <location>
        <begin position="25"/>
        <end position="32"/>
    </location>
    <ligand>
        <name>ATP</name>
        <dbReference type="ChEBI" id="CHEBI:30616"/>
    </ligand>
</feature>
<dbReference type="Pfam" id="PF00580">
    <property type="entry name" value="UvrD-helicase"/>
    <property type="match status" value="1"/>
</dbReference>
<dbReference type="GO" id="GO:0005829">
    <property type="term" value="C:cytosol"/>
    <property type="evidence" value="ECO:0007669"/>
    <property type="project" value="TreeGrafter"/>
</dbReference>
<keyword evidence="4 12" id="KW-0347">Helicase</keyword>